<dbReference type="AlphaFoldDB" id="A0A094WAL5"/>
<dbReference type="EMBL" id="JPGK01000002">
    <property type="protein sequence ID" value="KGA94578.1"/>
    <property type="molecule type" value="Genomic_DNA"/>
</dbReference>
<feature type="region of interest" description="Disordered" evidence="1">
    <location>
        <begin position="22"/>
        <end position="46"/>
    </location>
</feature>
<name>A0A094WAL5_9BACT</name>
<reference evidence="2 3" key="1">
    <citation type="submission" date="2014-06" db="EMBL/GenBank/DDBJ databases">
        <title>Draft genome sequence of iron oxidizing acidophile Leptospirillum ferriphilum DSM14647.</title>
        <authorList>
            <person name="Cardenas J.P."/>
            <person name="Lazcano M."/>
            <person name="Ossandon F.J."/>
            <person name="Corbett M."/>
            <person name="Holmes D.S."/>
            <person name="Watkin E."/>
        </authorList>
    </citation>
    <scope>NUCLEOTIDE SEQUENCE [LARGE SCALE GENOMIC DNA]</scope>
    <source>
        <strain evidence="2 3">DSM 14647</strain>
    </source>
</reference>
<evidence type="ECO:0000313" key="2">
    <source>
        <dbReference type="EMBL" id="KGA94578.1"/>
    </source>
</evidence>
<organism evidence="2 3">
    <name type="scientific">Leptospirillum ferriphilum</name>
    <dbReference type="NCBI Taxonomy" id="178606"/>
    <lineage>
        <taxon>Bacteria</taxon>
        <taxon>Pseudomonadati</taxon>
        <taxon>Nitrospirota</taxon>
        <taxon>Nitrospiria</taxon>
        <taxon>Nitrospirales</taxon>
        <taxon>Nitrospiraceae</taxon>
        <taxon>Leptospirillum</taxon>
    </lineage>
</organism>
<sequence>MCFALLHSFSSPIAPFSRILTRKSLGHPGGPDQSSGRERLSQNRQK</sequence>
<dbReference type="PATRIC" id="fig|178606.4.peg.542"/>
<evidence type="ECO:0000313" key="3">
    <source>
        <dbReference type="Proteomes" id="UP000029452"/>
    </source>
</evidence>
<feature type="compositionally biased region" description="Basic and acidic residues" evidence="1">
    <location>
        <begin position="35"/>
        <end position="46"/>
    </location>
</feature>
<dbReference type="Proteomes" id="UP000029452">
    <property type="component" value="Unassembled WGS sequence"/>
</dbReference>
<comment type="caution">
    <text evidence="2">The sequence shown here is derived from an EMBL/GenBank/DDBJ whole genome shotgun (WGS) entry which is preliminary data.</text>
</comment>
<gene>
    <name evidence="2" type="ORF">LptCag_2008</name>
</gene>
<protein>
    <submittedName>
        <fullName evidence="2">Uncharacterized protein</fullName>
    </submittedName>
</protein>
<proteinExistence type="predicted"/>
<evidence type="ECO:0000256" key="1">
    <source>
        <dbReference type="SAM" id="MobiDB-lite"/>
    </source>
</evidence>
<accession>A0A094WAL5</accession>